<keyword evidence="2" id="KW-1185">Reference proteome</keyword>
<evidence type="ECO:0000313" key="2">
    <source>
        <dbReference type="Proteomes" id="UP000587527"/>
    </source>
</evidence>
<gene>
    <name evidence="1" type="ORF">F4553_006370</name>
</gene>
<dbReference type="RefSeq" id="WP_184843315.1">
    <property type="nucleotide sequence ID" value="NZ_JACHMN010000003.1"/>
</dbReference>
<sequence length="53" mass="5607">MDGSFPELWDVSQGKARADRADAVGGVGLSDADPPAARCYQTNIDITIVDANR</sequence>
<dbReference type="Proteomes" id="UP000587527">
    <property type="component" value="Unassembled WGS sequence"/>
</dbReference>
<reference evidence="1 2" key="1">
    <citation type="submission" date="2020-08" db="EMBL/GenBank/DDBJ databases">
        <title>Sequencing the genomes of 1000 actinobacteria strains.</title>
        <authorList>
            <person name="Klenk H.-P."/>
        </authorList>
    </citation>
    <scope>NUCLEOTIDE SEQUENCE [LARGE SCALE GENOMIC DNA]</scope>
    <source>
        <strain evidence="1 2">DSM 45362</strain>
    </source>
</reference>
<accession>A0A841BZB9</accession>
<protein>
    <submittedName>
        <fullName evidence="1">Uncharacterized protein</fullName>
    </submittedName>
</protein>
<dbReference type="AlphaFoldDB" id="A0A841BZB9"/>
<evidence type="ECO:0000313" key="1">
    <source>
        <dbReference type="EMBL" id="MBB5872936.1"/>
    </source>
</evidence>
<comment type="caution">
    <text evidence="1">The sequence shown here is derived from an EMBL/GenBank/DDBJ whole genome shotgun (WGS) entry which is preliminary data.</text>
</comment>
<dbReference type="EMBL" id="JACHMN010000003">
    <property type="protein sequence ID" value="MBB5872936.1"/>
    <property type="molecule type" value="Genomic_DNA"/>
</dbReference>
<organism evidence="1 2">
    <name type="scientific">Allocatelliglobosispora scoriae</name>
    <dbReference type="NCBI Taxonomy" id="643052"/>
    <lineage>
        <taxon>Bacteria</taxon>
        <taxon>Bacillati</taxon>
        <taxon>Actinomycetota</taxon>
        <taxon>Actinomycetes</taxon>
        <taxon>Micromonosporales</taxon>
        <taxon>Micromonosporaceae</taxon>
        <taxon>Allocatelliglobosispora</taxon>
    </lineage>
</organism>
<name>A0A841BZB9_9ACTN</name>
<proteinExistence type="predicted"/>